<protein>
    <submittedName>
        <fullName evidence="1">Uncharacterized protein</fullName>
    </submittedName>
</protein>
<dbReference type="AlphaFoldDB" id="A0A8H4ENS9"/>
<gene>
    <name evidence="1" type="ORF">F8M41_014071</name>
</gene>
<keyword evidence="2" id="KW-1185">Reference proteome</keyword>
<dbReference type="Proteomes" id="UP000439903">
    <property type="component" value="Unassembled WGS sequence"/>
</dbReference>
<organism evidence="1 2">
    <name type="scientific">Gigaspora margarita</name>
    <dbReference type="NCBI Taxonomy" id="4874"/>
    <lineage>
        <taxon>Eukaryota</taxon>
        <taxon>Fungi</taxon>
        <taxon>Fungi incertae sedis</taxon>
        <taxon>Mucoromycota</taxon>
        <taxon>Glomeromycotina</taxon>
        <taxon>Glomeromycetes</taxon>
        <taxon>Diversisporales</taxon>
        <taxon>Gigasporaceae</taxon>
        <taxon>Gigaspora</taxon>
    </lineage>
</organism>
<reference evidence="1 2" key="1">
    <citation type="journal article" date="2019" name="Environ. Microbiol.">
        <title>At the nexus of three kingdoms: the genome of the mycorrhizal fungus Gigaspora margarita provides insights into plant, endobacterial and fungal interactions.</title>
        <authorList>
            <person name="Venice F."/>
            <person name="Ghignone S."/>
            <person name="Salvioli di Fossalunga A."/>
            <person name="Amselem J."/>
            <person name="Novero M."/>
            <person name="Xianan X."/>
            <person name="Sedzielewska Toro K."/>
            <person name="Morin E."/>
            <person name="Lipzen A."/>
            <person name="Grigoriev I.V."/>
            <person name="Henrissat B."/>
            <person name="Martin F.M."/>
            <person name="Bonfante P."/>
        </authorList>
    </citation>
    <scope>NUCLEOTIDE SEQUENCE [LARGE SCALE GENOMIC DNA]</scope>
    <source>
        <strain evidence="1 2">BEG34</strain>
    </source>
</reference>
<evidence type="ECO:0000313" key="1">
    <source>
        <dbReference type="EMBL" id="KAF0526560.1"/>
    </source>
</evidence>
<comment type="caution">
    <text evidence="1">The sequence shown here is derived from an EMBL/GenBank/DDBJ whole genome shotgun (WGS) entry which is preliminary data.</text>
</comment>
<sequence>MNDLILLNVSINNLSKTCLVEDTCRTNGICRISFPNHSTIDYSWNRFKWRKNITNSENFIRFIIKIPFK</sequence>
<dbReference type="EMBL" id="WTPW01000287">
    <property type="protein sequence ID" value="KAF0526560.1"/>
    <property type="molecule type" value="Genomic_DNA"/>
</dbReference>
<evidence type="ECO:0000313" key="2">
    <source>
        <dbReference type="Proteomes" id="UP000439903"/>
    </source>
</evidence>
<name>A0A8H4ENS9_GIGMA</name>
<accession>A0A8H4ENS9</accession>
<proteinExistence type="predicted"/>